<evidence type="ECO:0000256" key="4">
    <source>
        <dbReference type="SAM" id="MobiDB-lite"/>
    </source>
</evidence>
<dbReference type="AlphaFoldDB" id="A0A1H7YW06"/>
<proteinExistence type="inferred from homology"/>
<dbReference type="PROSITE" id="PS51257">
    <property type="entry name" value="PROKAR_LIPOPROTEIN"/>
    <property type="match status" value="1"/>
</dbReference>
<accession>A0A1H7YW06</accession>
<dbReference type="GO" id="GO:0030313">
    <property type="term" value="C:cell envelope"/>
    <property type="evidence" value="ECO:0007669"/>
    <property type="project" value="UniProtKB-SubCell"/>
</dbReference>
<evidence type="ECO:0000256" key="3">
    <source>
        <dbReference type="ARBA" id="ARBA00022729"/>
    </source>
</evidence>
<feature type="region of interest" description="Disordered" evidence="4">
    <location>
        <begin position="27"/>
        <end position="48"/>
    </location>
</feature>
<dbReference type="SUPFAM" id="SSF53822">
    <property type="entry name" value="Periplasmic binding protein-like I"/>
    <property type="match status" value="1"/>
</dbReference>
<keyword evidence="8" id="KW-1185">Reference proteome</keyword>
<feature type="signal peptide" evidence="5">
    <location>
        <begin position="1"/>
        <end position="26"/>
    </location>
</feature>
<evidence type="ECO:0000313" key="8">
    <source>
        <dbReference type="Proteomes" id="UP000199158"/>
    </source>
</evidence>
<dbReference type="GO" id="GO:0030246">
    <property type="term" value="F:carbohydrate binding"/>
    <property type="evidence" value="ECO:0007669"/>
    <property type="project" value="UniProtKB-ARBA"/>
</dbReference>
<dbReference type="EMBL" id="FOCG01000001">
    <property type="protein sequence ID" value="SEM50121.1"/>
    <property type="molecule type" value="Genomic_DNA"/>
</dbReference>
<dbReference type="Proteomes" id="UP000199158">
    <property type="component" value="Unassembled WGS sequence"/>
</dbReference>
<name>A0A1H7YW06_9FIRM</name>
<protein>
    <submittedName>
        <fullName evidence="7">Monosaccharide ABC transporter substrate-binding protein, CUT2 family</fullName>
    </submittedName>
</protein>
<evidence type="ECO:0000256" key="5">
    <source>
        <dbReference type="SAM" id="SignalP"/>
    </source>
</evidence>
<dbReference type="PANTHER" id="PTHR46847:SF1">
    <property type="entry name" value="D-ALLOSE-BINDING PERIPLASMIC PROTEIN-RELATED"/>
    <property type="match status" value="1"/>
</dbReference>
<keyword evidence="3 5" id="KW-0732">Signal</keyword>
<dbReference type="OrthoDB" id="9800520at2"/>
<feature type="domain" description="Periplasmic binding protein" evidence="6">
    <location>
        <begin position="57"/>
        <end position="352"/>
    </location>
</feature>
<sequence>MKIRKLLCVLLAVVLAVSVVGCSATAPTPSDGAAPPAEPKSESAPAENGNAADGAYIAVISKGFQHQFWQVVKKGAEQAAKDLNVTITFDGPPTESDIAIQVDMLKAAMDKGPAAICLAALDTESVKEQLNDCKNKGIPVVGFDSGVPNAPEGSIYATASTDNYAAASLAAEQLFANADFKAKFDAATPEKPIAIGVLSQDATSESLIKRTSGFIDKMIVLAGEENVKVVGHDSYKKDAAKAKVVITVNVPATTAAADMKTGAEALLSIENLVAVYGSNENGAGGILAASNDGNDFNKENGKYKDMIALGFDAGKTQRVAVENGWFLGSVTQDPYQIGYKAVALAVDAINGKSVENKIIDTGAKWYNAEALKDPAISELVYE</sequence>
<dbReference type="Pfam" id="PF13407">
    <property type="entry name" value="Peripla_BP_4"/>
    <property type="match status" value="1"/>
</dbReference>
<dbReference type="Gene3D" id="3.40.50.2300">
    <property type="match status" value="2"/>
</dbReference>
<dbReference type="RefSeq" id="WP_092750910.1">
    <property type="nucleotide sequence ID" value="NZ_FOCG01000001.1"/>
</dbReference>
<dbReference type="STRING" id="474960.SAMN05216180_0277"/>
<reference evidence="7 8" key="1">
    <citation type="submission" date="2016-10" db="EMBL/GenBank/DDBJ databases">
        <authorList>
            <person name="de Groot N.N."/>
        </authorList>
    </citation>
    <scope>NUCLEOTIDE SEQUENCE [LARGE SCALE GENOMIC DNA]</scope>
    <source>
        <strain evidence="7 8">CGMCC 1.5070</strain>
    </source>
</reference>
<comment type="similarity">
    <text evidence="2">Belongs to the bacterial solute-binding protein 2 family.</text>
</comment>
<dbReference type="PANTHER" id="PTHR46847">
    <property type="entry name" value="D-ALLOSE-BINDING PERIPLASMIC PROTEIN-RELATED"/>
    <property type="match status" value="1"/>
</dbReference>
<dbReference type="InterPro" id="IPR028082">
    <property type="entry name" value="Peripla_BP_I"/>
</dbReference>
<gene>
    <name evidence="7" type="ORF">SAMN05216180_0277</name>
</gene>
<evidence type="ECO:0000256" key="2">
    <source>
        <dbReference type="ARBA" id="ARBA00007639"/>
    </source>
</evidence>
<comment type="subcellular location">
    <subcellularLocation>
        <location evidence="1">Cell envelope</location>
    </subcellularLocation>
</comment>
<evidence type="ECO:0000256" key="1">
    <source>
        <dbReference type="ARBA" id="ARBA00004196"/>
    </source>
</evidence>
<organism evidence="7 8">
    <name type="scientific">Hydrogenoanaerobacterium saccharovorans</name>
    <dbReference type="NCBI Taxonomy" id="474960"/>
    <lineage>
        <taxon>Bacteria</taxon>
        <taxon>Bacillati</taxon>
        <taxon>Bacillota</taxon>
        <taxon>Clostridia</taxon>
        <taxon>Eubacteriales</taxon>
        <taxon>Oscillospiraceae</taxon>
        <taxon>Hydrogenoanaerobacterium</taxon>
    </lineage>
</organism>
<feature type="chain" id="PRO_5011714773" evidence="5">
    <location>
        <begin position="27"/>
        <end position="382"/>
    </location>
</feature>
<dbReference type="CDD" id="cd20005">
    <property type="entry name" value="PBP1_ABC_sugar_binding-like"/>
    <property type="match status" value="1"/>
</dbReference>
<evidence type="ECO:0000259" key="6">
    <source>
        <dbReference type="Pfam" id="PF13407"/>
    </source>
</evidence>
<evidence type="ECO:0000313" key="7">
    <source>
        <dbReference type="EMBL" id="SEM50121.1"/>
    </source>
</evidence>
<dbReference type="InterPro" id="IPR025997">
    <property type="entry name" value="SBP_2_dom"/>
</dbReference>